<protein>
    <submittedName>
        <fullName evidence="1">Uncharacterized protein</fullName>
    </submittedName>
</protein>
<organism evidence="1 2">
    <name type="scientific">Aquamicrobium aerolatum DSM 21857</name>
    <dbReference type="NCBI Taxonomy" id="1121003"/>
    <lineage>
        <taxon>Bacteria</taxon>
        <taxon>Pseudomonadati</taxon>
        <taxon>Pseudomonadota</taxon>
        <taxon>Alphaproteobacteria</taxon>
        <taxon>Hyphomicrobiales</taxon>
        <taxon>Phyllobacteriaceae</taxon>
        <taxon>Aerobium</taxon>
    </lineage>
</organism>
<dbReference type="AlphaFoldDB" id="A0A1I3QRE5"/>
<reference evidence="2" key="1">
    <citation type="submission" date="2016-10" db="EMBL/GenBank/DDBJ databases">
        <authorList>
            <person name="Varghese N."/>
            <person name="Submissions S."/>
        </authorList>
    </citation>
    <scope>NUCLEOTIDE SEQUENCE [LARGE SCALE GENOMIC DNA]</scope>
    <source>
        <strain evidence="2">DSM 21857</strain>
    </source>
</reference>
<dbReference type="STRING" id="1121003.SAMN03080618_02752"/>
<sequence length="191" mass="21623">MRDNASTVQKRQLTRLRVCAPAPVWPLVALHRPHQSSWQQSQSGRRTCLVVPLTGKIVIKLLVCNEACLGGRSKTPSDTRGPFPQRLNVIFGCQSFRDRVTHRLRDRHTTLLSQLANKSIHLFIFRAQSHIGTILDCQHNHHTAHIKEHKKNMKRSGNTQRPSYAIPPLDFAHSRGRSSAALLARCHRQSG</sequence>
<evidence type="ECO:0000313" key="1">
    <source>
        <dbReference type="EMBL" id="SFJ36380.1"/>
    </source>
</evidence>
<gene>
    <name evidence="1" type="ORF">SAMN03080618_02752</name>
</gene>
<dbReference type="EMBL" id="FORF01000016">
    <property type="protein sequence ID" value="SFJ36380.1"/>
    <property type="molecule type" value="Genomic_DNA"/>
</dbReference>
<name>A0A1I3QRE5_9HYPH</name>
<accession>A0A1I3QRE5</accession>
<dbReference type="Proteomes" id="UP000242763">
    <property type="component" value="Unassembled WGS sequence"/>
</dbReference>
<evidence type="ECO:0000313" key="2">
    <source>
        <dbReference type="Proteomes" id="UP000242763"/>
    </source>
</evidence>
<proteinExistence type="predicted"/>
<keyword evidence="2" id="KW-1185">Reference proteome</keyword>